<evidence type="ECO:0000256" key="1">
    <source>
        <dbReference type="ARBA" id="ARBA00010617"/>
    </source>
</evidence>
<dbReference type="Proteomes" id="UP001501231">
    <property type="component" value="Unassembled WGS sequence"/>
</dbReference>
<dbReference type="CDD" id="cd11031">
    <property type="entry name" value="Cyp158A-like"/>
    <property type="match status" value="1"/>
</dbReference>
<dbReference type="EMBL" id="BAAARW010000030">
    <property type="protein sequence ID" value="GAA2446714.1"/>
    <property type="molecule type" value="Genomic_DNA"/>
</dbReference>
<dbReference type="PANTHER" id="PTHR46696:SF1">
    <property type="entry name" value="CYTOCHROME P450 YJIB-RELATED"/>
    <property type="match status" value="1"/>
</dbReference>
<dbReference type="SUPFAM" id="SSF48264">
    <property type="entry name" value="Cytochrome P450"/>
    <property type="match status" value="1"/>
</dbReference>
<sequence length="426" mass="46191">MAGKPSACPVAHDFPFAKTDPMTMPAEFAELREREPVARVRLPSGDLAWLVTRYADAKAVLSDWRFSRDTGRPGAARMNTAIGFGNRGNPFADPPDHTRWRRLVAKAFTARRVERMRPGIQAVVDRLVGAMIEQGPPLDLMEALAYPLPITVLCEMLGVPVEDQTRFRGWIDDMLNAAFTPERRTEAAVALIEYARALSEAKRREPADDLLSALVAVRDEGDGRLSDDDLFVTVMTLLVAGYKTTAAQIGKGLLTLFRHPAELAAARAGRDEAHLRRVSEELLRFTPPGAGYGIARYAVEDVEVGGVLIPAGSTVFVARHSGNRDEAHFPDAETFDISRGTASQHLTFGAGPAFCVGAPVARMELELAFDALLHRLPGLALAVPEPEIPWNSDNAAQAPERVPITWDGPAAREAEAARTTAMGGTA</sequence>
<name>A0ABP5X873_9ACTN</name>
<dbReference type="PRINTS" id="PR00359">
    <property type="entry name" value="BP450"/>
</dbReference>
<evidence type="ECO:0000313" key="3">
    <source>
        <dbReference type="Proteomes" id="UP001501231"/>
    </source>
</evidence>
<dbReference type="InterPro" id="IPR002397">
    <property type="entry name" value="Cyt_P450_B"/>
</dbReference>
<evidence type="ECO:0000313" key="2">
    <source>
        <dbReference type="EMBL" id="GAA2446714.1"/>
    </source>
</evidence>
<reference evidence="3" key="1">
    <citation type="journal article" date="2019" name="Int. J. Syst. Evol. Microbiol.">
        <title>The Global Catalogue of Microorganisms (GCM) 10K type strain sequencing project: providing services to taxonomists for standard genome sequencing and annotation.</title>
        <authorList>
            <consortium name="The Broad Institute Genomics Platform"/>
            <consortium name="The Broad Institute Genome Sequencing Center for Infectious Disease"/>
            <person name="Wu L."/>
            <person name="Ma J."/>
        </authorList>
    </citation>
    <scope>NUCLEOTIDE SEQUENCE [LARGE SCALE GENOMIC DNA]</scope>
    <source>
        <strain evidence="3">JCM 3325</strain>
    </source>
</reference>
<comment type="similarity">
    <text evidence="1">Belongs to the cytochrome P450 family.</text>
</comment>
<proteinExistence type="inferred from homology"/>
<protein>
    <submittedName>
        <fullName evidence="2">Cytochrome P450</fullName>
    </submittedName>
</protein>
<dbReference type="InterPro" id="IPR036396">
    <property type="entry name" value="Cyt_P450_sf"/>
</dbReference>
<dbReference type="Pfam" id="PF00067">
    <property type="entry name" value="p450"/>
    <property type="match status" value="1"/>
</dbReference>
<organism evidence="2 3">
    <name type="scientific">Actinomadura vinacea</name>
    <dbReference type="NCBI Taxonomy" id="115336"/>
    <lineage>
        <taxon>Bacteria</taxon>
        <taxon>Bacillati</taxon>
        <taxon>Actinomycetota</taxon>
        <taxon>Actinomycetes</taxon>
        <taxon>Streptosporangiales</taxon>
        <taxon>Thermomonosporaceae</taxon>
        <taxon>Actinomadura</taxon>
    </lineage>
</organism>
<gene>
    <name evidence="2" type="ORF">GCM10010191_74790</name>
</gene>
<dbReference type="InterPro" id="IPR001128">
    <property type="entry name" value="Cyt_P450"/>
</dbReference>
<dbReference type="PRINTS" id="PR00385">
    <property type="entry name" value="P450"/>
</dbReference>
<dbReference type="PANTHER" id="PTHR46696">
    <property type="entry name" value="P450, PUTATIVE (EUROFUNG)-RELATED"/>
    <property type="match status" value="1"/>
</dbReference>
<dbReference type="RefSeq" id="WP_344595569.1">
    <property type="nucleotide sequence ID" value="NZ_BAAARW010000030.1"/>
</dbReference>
<keyword evidence="3" id="KW-1185">Reference proteome</keyword>
<comment type="caution">
    <text evidence="2">The sequence shown here is derived from an EMBL/GenBank/DDBJ whole genome shotgun (WGS) entry which is preliminary data.</text>
</comment>
<dbReference type="Gene3D" id="1.10.630.10">
    <property type="entry name" value="Cytochrome P450"/>
    <property type="match status" value="1"/>
</dbReference>
<accession>A0ABP5X873</accession>